<dbReference type="InterPro" id="IPR000477">
    <property type="entry name" value="RT_dom"/>
</dbReference>
<evidence type="ECO:0000313" key="3">
    <source>
        <dbReference type="Proteomes" id="UP000186698"/>
    </source>
</evidence>
<feature type="compositionally biased region" description="Basic residues" evidence="1">
    <location>
        <begin position="200"/>
        <end position="213"/>
    </location>
</feature>
<dbReference type="Pfam" id="PF26215">
    <property type="entry name" value="HTH_animal"/>
    <property type="match status" value="1"/>
</dbReference>
<sequence>MTKRILKPSSNMEKSSQLDSNYRPFTTEEVDKILFTETFKDTFGDWGSKEIYHELLRLRKREVELHLHGVSLSEYYREKRIPRGFRINNMPTIGRSNPDFCNRWCAALDRCSLELILLVVEETGRELKSIRGDILQFETDNQNTLQLDKDNDWLTKIQEQVARYKSDILAFKRSKFLRVQQDYKESSMYRWRHGGRPNVQRRRVMTQRVRRRLGYTSSSAESEEDKDVEMRPSQEVFLDAEQPKDTGPEPSTDVGAKSIRNRGRGRPPRRGGQAACEQTVINLSKHQLTAVEAQLGKLLRDACMHGWITETTRDGLTVAHPVRPVIYSLPKIHKNLKQPPGRPIISARGSLTEKISKYVDMLLQPMVKNLGSYIQDTSDFLKLIGSIDLGDMDFLFVTMDVHSLYTCIPHEAGIQAVKECISGNSLYTGPPTEFVASLLEFILYKNAFKFENNFFLQLTGTAMGSNVAPTYANIYMHWYETHYIYCHPAFRRYGGYYRRYIDDVFFLWYGPEESLLEFVGELNDAVSPIRFTMHRNTHSIDFLDVTVYKDLYSNRLHTKIFRKPTDRNSLLHFSSSHPRHLLNSLPRSQMIRVVRITSKEEERREALNVMAKQFLERGYPYKLIMDTREWAETLDREAMLKGSVQVKSTRDDVLNYMTVYDAHTPVIKKSILQHWPIVKSDVDLTVINRRSITFGHRRHRNLKELLSPTDPVSKYMPAAKINRMGVFKCGNCVMCNCLIVGDSFFHPHTGKKYSIRHRLTCTSRNVVYIIKCPCGLIYCGKTCRQLKERISMHRATIRAALDLKPKIEGKQDISRQPVAQHWLQEKHPESSFKCMPIDWIADPPRGGDTDRILLQREAFWTYELNCVAPKGLNSSLSLNCFP</sequence>
<gene>
    <name evidence="4" type="primary">LOC121396949</name>
</gene>
<evidence type="ECO:0000256" key="1">
    <source>
        <dbReference type="SAM" id="MobiDB-lite"/>
    </source>
</evidence>
<dbReference type="PROSITE" id="PS50878">
    <property type="entry name" value="RT_POL"/>
    <property type="match status" value="1"/>
</dbReference>
<feature type="domain" description="Reverse transcriptase" evidence="2">
    <location>
        <begin position="310"/>
        <end position="560"/>
    </location>
</feature>
<dbReference type="CDD" id="cd10442">
    <property type="entry name" value="GIY-YIG_PLEs"/>
    <property type="match status" value="1"/>
</dbReference>
<name>A0A8J1LIM9_XENLA</name>
<keyword evidence="3" id="KW-1185">Reference proteome</keyword>
<feature type="compositionally biased region" description="Basic residues" evidence="1">
    <location>
        <begin position="259"/>
        <end position="269"/>
    </location>
</feature>
<proteinExistence type="predicted"/>
<protein>
    <submittedName>
        <fullName evidence="4">Uncharacterized protein LOC121396949</fullName>
    </submittedName>
</protein>
<evidence type="ECO:0000259" key="2">
    <source>
        <dbReference type="PROSITE" id="PS50878"/>
    </source>
</evidence>
<evidence type="ECO:0000313" key="4">
    <source>
        <dbReference type="RefSeq" id="XP_041428540.1"/>
    </source>
</evidence>
<dbReference type="AlphaFoldDB" id="A0A8J1LIM9"/>
<dbReference type="KEGG" id="xla:121396949"/>
<accession>A0A8J1LIM9</accession>
<feature type="region of interest" description="Disordered" evidence="1">
    <location>
        <begin position="200"/>
        <end position="274"/>
    </location>
</feature>
<organism evidence="3 4">
    <name type="scientific">Xenopus laevis</name>
    <name type="common">African clawed frog</name>
    <dbReference type="NCBI Taxonomy" id="8355"/>
    <lineage>
        <taxon>Eukaryota</taxon>
        <taxon>Metazoa</taxon>
        <taxon>Chordata</taxon>
        <taxon>Craniata</taxon>
        <taxon>Vertebrata</taxon>
        <taxon>Euteleostomi</taxon>
        <taxon>Amphibia</taxon>
        <taxon>Batrachia</taxon>
        <taxon>Anura</taxon>
        <taxon>Pipoidea</taxon>
        <taxon>Pipidae</taxon>
        <taxon>Xenopodinae</taxon>
        <taxon>Xenopus</taxon>
        <taxon>Xenopus</taxon>
    </lineage>
</organism>
<dbReference type="RefSeq" id="XP_041428540.1">
    <property type="nucleotide sequence ID" value="XM_041572606.1"/>
</dbReference>
<dbReference type="OrthoDB" id="10058657at2759"/>
<dbReference type="GeneID" id="121396949"/>
<dbReference type="PANTHER" id="PTHR21301:SF12">
    <property type="match status" value="1"/>
</dbReference>
<dbReference type="Proteomes" id="UP000186698">
    <property type="component" value="Chromosome 8L"/>
</dbReference>
<dbReference type="PANTHER" id="PTHR21301">
    <property type="entry name" value="REVERSE TRANSCRIPTASE"/>
    <property type="match status" value="1"/>
</dbReference>
<reference evidence="4" key="1">
    <citation type="submission" date="2025-08" db="UniProtKB">
        <authorList>
            <consortium name="RefSeq"/>
        </authorList>
    </citation>
    <scope>IDENTIFICATION</scope>
    <source>
        <strain evidence="4">J_2021</strain>
        <tissue evidence="4">Erythrocytes</tissue>
    </source>
</reference>
<dbReference type="InterPro" id="IPR058912">
    <property type="entry name" value="HTH_animal"/>
</dbReference>